<feature type="transmembrane region" description="Helical" evidence="8">
    <location>
        <begin position="291"/>
        <end position="310"/>
    </location>
</feature>
<dbReference type="PANTHER" id="PTHR21143:SF121">
    <property type="entry name" value="GUSTATORY AND ODORANT RECEPTOR 21A"/>
    <property type="match status" value="1"/>
</dbReference>
<feature type="transmembrane region" description="Helical" evidence="8">
    <location>
        <begin position="85"/>
        <end position="109"/>
    </location>
</feature>
<evidence type="ECO:0000256" key="7">
    <source>
        <dbReference type="ARBA" id="ARBA00023224"/>
    </source>
</evidence>
<evidence type="ECO:0000256" key="6">
    <source>
        <dbReference type="ARBA" id="ARBA00023170"/>
    </source>
</evidence>
<proteinExistence type="evidence at transcript level"/>
<organism evidence="9">
    <name type="scientific">Reticulitermes speratus</name>
    <dbReference type="NCBI Taxonomy" id="60591"/>
    <lineage>
        <taxon>Eukaryota</taxon>
        <taxon>Metazoa</taxon>
        <taxon>Ecdysozoa</taxon>
        <taxon>Arthropoda</taxon>
        <taxon>Hexapoda</taxon>
        <taxon>Insecta</taxon>
        <taxon>Pterygota</taxon>
        <taxon>Neoptera</taxon>
        <taxon>Polyneoptera</taxon>
        <taxon>Dictyoptera</taxon>
        <taxon>Blattodea</taxon>
        <taxon>Blattoidea</taxon>
        <taxon>Termitoidae</taxon>
        <taxon>Rhinotermitidae</taxon>
        <taxon>Reticulitermes</taxon>
        <taxon>Frontotermes</taxon>
    </lineage>
</organism>
<keyword evidence="5 8" id="KW-0472">Membrane</keyword>
<feature type="transmembrane region" description="Helical" evidence="8">
    <location>
        <begin position="129"/>
        <end position="146"/>
    </location>
</feature>
<dbReference type="GO" id="GO:0050909">
    <property type="term" value="P:sensory perception of taste"/>
    <property type="evidence" value="ECO:0007669"/>
    <property type="project" value="InterPro"/>
</dbReference>
<evidence type="ECO:0000256" key="1">
    <source>
        <dbReference type="ARBA" id="ARBA00004651"/>
    </source>
</evidence>
<dbReference type="GO" id="GO:0005886">
    <property type="term" value="C:plasma membrane"/>
    <property type="evidence" value="ECO:0007669"/>
    <property type="project" value="UniProtKB-SubCell"/>
</dbReference>
<keyword evidence="3 8" id="KW-0812">Transmembrane</keyword>
<evidence type="ECO:0000256" key="5">
    <source>
        <dbReference type="ARBA" id="ARBA00023136"/>
    </source>
</evidence>
<dbReference type="Pfam" id="PF08395">
    <property type="entry name" value="7tm_7"/>
    <property type="match status" value="1"/>
</dbReference>
<evidence type="ECO:0000256" key="8">
    <source>
        <dbReference type="RuleBase" id="RU363108"/>
    </source>
</evidence>
<reference evidence="9" key="1">
    <citation type="journal article" date="2016" name="PLoS ONE">
        <title>Caste-Specific and Sex-Specific Expression of Chemoreceptor Genes in a Termite.</title>
        <authorList>
            <person name="Mitaka Y."/>
            <person name="Kobayashi K."/>
            <person name="Mikheyev A."/>
            <person name="Tin M.M.Y."/>
            <person name="Watanabe Y."/>
            <person name="Matsuura K."/>
        </authorList>
    </citation>
    <scope>NUCLEOTIDE SEQUENCE</scope>
</reference>
<protein>
    <recommendedName>
        <fullName evidence="8">Gustatory receptor</fullName>
    </recommendedName>
</protein>
<dbReference type="GO" id="GO:0007165">
    <property type="term" value="P:signal transduction"/>
    <property type="evidence" value="ECO:0007669"/>
    <property type="project" value="UniProtKB-KW"/>
</dbReference>
<evidence type="ECO:0000256" key="3">
    <source>
        <dbReference type="ARBA" id="ARBA00022692"/>
    </source>
</evidence>
<feature type="transmembrane region" description="Helical" evidence="8">
    <location>
        <begin position="218"/>
        <end position="241"/>
    </location>
</feature>
<dbReference type="GO" id="GO:0030425">
    <property type="term" value="C:dendrite"/>
    <property type="evidence" value="ECO:0007669"/>
    <property type="project" value="TreeGrafter"/>
</dbReference>
<evidence type="ECO:0000313" key="9">
    <source>
        <dbReference type="EMBL" id="BAU20251.1"/>
    </source>
</evidence>
<feature type="transmembrane region" description="Helical" evidence="8">
    <location>
        <begin position="185"/>
        <end position="206"/>
    </location>
</feature>
<evidence type="ECO:0000256" key="2">
    <source>
        <dbReference type="ARBA" id="ARBA00022475"/>
    </source>
</evidence>
<sequence length="429" mass="48585">MKRTMHTARILAKSSRGHFQSDTSARTVANHDNRMAPSVFTVTSSDVRPPRRIMNAFYDSLKPFIIVMRAMGVCPLCVNNKAKVVFSWVSLAMLYSVCLYLLLCFAVWFTNENRMQAIRRANGRFEDSVDAYMLFVYLVPLAYLPFTHWREASRAANYMNMWIHFEDRYLQVTGSSLLIPLKCQCLTTVVLTVGLSHTSILASYFFTATSNNTVPEVFLYSYLTTFSNLTGFFWYFVCAALRCAAIRLKESLFKNLENSPTQATVLSDYRMLWLELSHLATQTGFAFCYTYGLYLTHLFFMLALSTYATLSDIIVGTFGNNILVTTCVFVSGFMIFAMCEGADDVLLKIHVAFQKKLLRYTADARQKDICNEVNTFLQTIVAEPPVITLGGYVRINRQLLVGFGSTLVTYLIVLLQLKFTVAGPSQRSG</sequence>
<accession>A0A0U4VTB3</accession>
<gene>
    <name evidence="9" type="primary">RsGr2</name>
</gene>
<dbReference type="EMBL" id="FX982925">
    <property type="protein sequence ID" value="BAU20251.1"/>
    <property type="molecule type" value="mRNA"/>
</dbReference>
<keyword evidence="4 8" id="KW-1133">Transmembrane helix</keyword>
<dbReference type="GO" id="GO:0043025">
    <property type="term" value="C:neuronal cell body"/>
    <property type="evidence" value="ECO:0007669"/>
    <property type="project" value="TreeGrafter"/>
</dbReference>
<comment type="function">
    <text evidence="8">Gustatory receptor which mediates acceptance or avoidance behavior, depending on its substrates.</text>
</comment>
<dbReference type="InterPro" id="IPR013604">
    <property type="entry name" value="7TM_chemorcpt"/>
</dbReference>
<keyword evidence="7 8" id="KW-0807">Transducer</keyword>
<dbReference type="PANTHER" id="PTHR21143">
    <property type="entry name" value="INVERTEBRATE GUSTATORY RECEPTOR"/>
    <property type="match status" value="1"/>
</dbReference>
<evidence type="ECO:0000256" key="4">
    <source>
        <dbReference type="ARBA" id="ARBA00022989"/>
    </source>
</evidence>
<dbReference type="GO" id="GO:0030424">
    <property type="term" value="C:axon"/>
    <property type="evidence" value="ECO:0007669"/>
    <property type="project" value="TreeGrafter"/>
</dbReference>
<keyword evidence="2 8" id="KW-1003">Cell membrane</keyword>
<feature type="transmembrane region" description="Helical" evidence="8">
    <location>
        <begin position="322"/>
        <end position="339"/>
    </location>
</feature>
<comment type="similarity">
    <text evidence="8">Belongs to the insect chemoreceptor superfamily. Gustatory receptor (GR) family.</text>
</comment>
<dbReference type="AlphaFoldDB" id="A0A0U4VTB3"/>
<comment type="subcellular location">
    <subcellularLocation>
        <location evidence="1 8">Cell membrane</location>
        <topology evidence="1 8">Multi-pass membrane protein</topology>
    </subcellularLocation>
</comment>
<keyword evidence="6 8" id="KW-0675">Receptor</keyword>
<feature type="transmembrane region" description="Helical" evidence="8">
    <location>
        <begin position="399"/>
        <end position="419"/>
    </location>
</feature>
<name>A0A0U4VTB3_9NEOP</name>